<keyword evidence="2" id="KW-1185">Reference proteome</keyword>
<dbReference type="Gene3D" id="3.30.2450.30">
    <property type="match status" value="1"/>
</dbReference>
<name>A0A0C2IGL7_THEKT</name>
<dbReference type="AlphaFoldDB" id="A0A0C2IGL7"/>
<gene>
    <name evidence="1" type="ORF">RF11_03876</name>
</gene>
<proteinExistence type="predicted"/>
<evidence type="ECO:0000313" key="1">
    <source>
        <dbReference type="EMBL" id="KII64469.1"/>
    </source>
</evidence>
<dbReference type="Proteomes" id="UP000031668">
    <property type="component" value="Unassembled WGS sequence"/>
</dbReference>
<accession>A0A0C2IGL7</accession>
<evidence type="ECO:0000313" key="2">
    <source>
        <dbReference type="Proteomes" id="UP000031668"/>
    </source>
</evidence>
<reference evidence="1 2" key="1">
    <citation type="journal article" date="2014" name="Genome Biol. Evol.">
        <title>The genome of the myxosporean Thelohanellus kitauei shows adaptations to nutrient acquisition within its fish host.</title>
        <authorList>
            <person name="Yang Y."/>
            <person name="Xiong J."/>
            <person name="Zhou Z."/>
            <person name="Huo F."/>
            <person name="Miao W."/>
            <person name="Ran C."/>
            <person name="Liu Y."/>
            <person name="Zhang J."/>
            <person name="Feng J."/>
            <person name="Wang M."/>
            <person name="Wang M."/>
            <person name="Wang L."/>
            <person name="Yao B."/>
        </authorList>
    </citation>
    <scope>NUCLEOTIDE SEQUENCE [LARGE SCALE GENOMIC DNA]</scope>
    <source>
        <strain evidence="1">Wuqing</strain>
    </source>
</reference>
<protein>
    <submittedName>
        <fullName evidence="1">Uncharacterized protein</fullName>
    </submittedName>
</protein>
<comment type="caution">
    <text evidence="1">The sequence shown here is derived from an EMBL/GenBank/DDBJ whole genome shotgun (WGS) entry which is preliminary data.</text>
</comment>
<dbReference type="EMBL" id="JWZT01004259">
    <property type="protein sequence ID" value="KII64469.1"/>
    <property type="molecule type" value="Genomic_DNA"/>
</dbReference>
<sequence length="175" mass="20714">MSYQERYIESRKKYGRKCTTLARKRLHFLGICDYEISMKEDHRRKFITIAGFNEPSTEKEIVINIENLKSFINKLNWVFMFGKKYEHNSSQKQENGTPAVVFKDEICTVEGRFYTFELIKKPEALEFCLKHSFLGSETSLMIELEYLKTLVRIIENFKNEYWSNEPEGKLVPLGS</sequence>
<organism evidence="1 2">
    <name type="scientific">Thelohanellus kitauei</name>
    <name type="common">Myxosporean</name>
    <dbReference type="NCBI Taxonomy" id="669202"/>
    <lineage>
        <taxon>Eukaryota</taxon>
        <taxon>Metazoa</taxon>
        <taxon>Cnidaria</taxon>
        <taxon>Myxozoa</taxon>
        <taxon>Myxosporea</taxon>
        <taxon>Bivalvulida</taxon>
        <taxon>Platysporina</taxon>
        <taxon>Myxobolidae</taxon>
        <taxon>Thelohanellus</taxon>
    </lineage>
</organism>